<feature type="active site" evidence="7">
    <location>
        <position position="169"/>
    </location>
</feature>
<dbReference type="AlphaFoldDB" id="A0A1F5KG19"/>
<sequence length="329" mass="36400">MRKKIQLFLAKTYMRVFLLSIFLLAIFGLTTLGLVAFPKLIRLTERDLIAVTAYGANQSQLTADILGETRQLKLQITDQKIPAPVFQSQSVLAMDVETGQILFEENIHERLAPASTTKIMTGIIATNYFRPADVLTVYPIDNVGGSNMGLKIGEKLSFRSLLYGMLLNSGNDAAFTIASNFPGGLPAFVAAMNSKVSEMKLADTHFDNPAGFDSDNHFSSAYDLAIIAKLAVENPQLAKVVATKETFVSAWDKSYLHSLKNLNELLSADGVLGIKTGSTEKAGENFVGLVERSEHKVITVVLNSRDRFGETKRLMDWVYANYKWEKIYQ</sequence>
<evidence type="ECO:0000259" key="11">
    <source>
        <dbReference type="Pfam" id="PF00768"/>
    </source>
</evidence>
<keyword evidence="5" id="KW-0573">Peptidoglycan synthesis</keyword>
<dbReference type="InterPro" id="IPR001967">
    <property type="entry name" value="Peptidase_S11_N"/>
</dbReference>
<dbReference type="GO" id="GO:0071555">
    <property type="term" value="P:cell wall organization"/>
    <property type="evidence" value="ECO:0007669"/>
    <property type="project" value="UniProtKB-KW"/>
</dbReference>
<keyword evidence="3" id="KW-0378">Hydrolase</keyword>
<dbReference type="PRINTS" id="PR00725">
    <property type="entry name" value="DADACBPTASE1"/>
</dbReference>
<dbReference type="GO" id="GO:0009252">
    <property type="term" value="P:peptidoglycan biosynthetic process"/>
    <property type="evidence" value="ECO:0007669"/>
    <property type="project" value="UniProtKB-KW"/>
</dbReference>
<dbReference type="Proteomes" id="UP000177328">
    <property type="component" value="Unassembled WGS sequence"/>
</dbReference>
<feature type="domain" description="Peptidase S11 D-alanyl-D-alanine carboxypeptidase A N-terminal" evidence="11">
    <location>
        <begin position="83"/>
        <end position="304"/>
    </location>
</feature>
<evidence type="ECO:0000256" key="5">
    <source>
        <dbReference type="ARBA" id="ARBA00022984"/>
    </source>
</evidence>
<dbReference type="EMBL" id="MFDD01000014">
    <property type="protein sequence ID" value="OGE39892.1"/>
    <property type="molecule type" value="Genomic_DNA"/>
</dbReference>
<evidence type="ECO:0000256" key="10">
    <source>
        <dbReference type="SAM" id="Phobius"/>
    </source>
</evidence>
<feature type="active site" description="Acyl-ester intermediate" evidence="7">
    <location>
        <position position="115"/>
    </location>
</feature>
<name>A0A1F5KG19_9BACT</name>
<feature type="active site" description="Proton acceptor" evidence="7">
    <location>
        <position position="118"/>
    </location>
</feature>
<evidence type="ECO:0000256" key="9">
    <source>
        <dbReference type="RuleBase" id="RU004016"/>
    </source>
</evidence>
<proteinExistence type="inferred from homology"/>
<reference evidence="12 13" key="1">
    <citation type="journal article" date="2016" name="Nat. Commun.">
        <title>Thousands of microbial genomes shed light on interconnected biogeochemical processes in an aquifer system.</title>
        <authorList>
            <person name="Anantharaman K."/>
            <person name="Brown C.T."/>
            <person name="Hug L.A."/>
            <person name="Sharon I."/>
            <person name="Castelle C.J."/>
            <person name="Probst A.J."/>
            <person name="Thomas B.C."/>
            <person name="Singh A."/>
            <person name="Wilkins M.J."/>
            <person name="Karaoz U."/>
            <person name="Brodie E.L."/>
            <person name="Williams K.H."/>
            <person name="Hubbard S.S."/>
            <person name="Banfield J.F."/>
        </authorList>
    </citation>
    <scope>NUCLEOTIDE SEQUENCE [LARGE SCALE GENOMIC DNA]</scope>
</reference>
<dbReference type="GO" id="GO:0006508">
    <property type="term" value="P:proteolysis"/>
    <property type="evidence" value="ECO:0007669"/>
    <property type="project" value="InterPro"/>
</dbReference>
<dbReference type="InterPro" id="IPR012338">
    <property type="entry name" value="Beta-lactam/transpept-like"/>
</dbReference>
<keyword evidence="10" id="KW-0472">Membrane</keyword>
<comment type="similarity">
    <text evidence="1 9">Belongs to the peptidase S11 family.</text>
</comment>
<dbReference type="PANTHER" id="PTHR21581:SF33">
    <property type="entry name" value="D-ALANYL-D-ALANINE CARBOXYPEPTIDASE DACB"/>
    <property type="match status" value="1"/>
</dbReference>
<dbReference type="Gene3D" id="3.40.710.10">
    <property type="entry name" value="DD-peptidase/beta-lactamase superfamily"/>
    <property type="match status" value="1"/>
</dbReference>
<keyword evidence="4" id="KW-0133">Cell shape</keyword>
<dbReference type="InterPro" id="IPR018044">
    <property type="entry name" value="Peptidase_S11"/>
</dbReference>
<evidence type="ECO:0000256" key="2">
    <source>
        <dbReference type="ARBA" id="ARBA00022729"/>
    </source>
</evidence>
<evidence type="ECO:0000256" key="1">
    <source>
        <dbReference type="ARBA" id="ARBA00007164"/>
    </source>
</evidence>
<dbReference type="GO" id="GO:0009002">
    <property type="term" value="F:serine-type D-Ala-D-Ala carboxypeptidase activity"/>
    <property type="evidence" value="ECO:0007669"/>
    <property type="project" value="InterPro"/>
</dbReference>
<evidence type="ECO:0000313" key="13">
    <source>
        <dbReference type="Proteomes" id="UP000177328"/>
    </source>
</evidence>
<accession>A0A1F5KG19</accession>
<organism evidence="12 13">
    <name type="scientific">Candidatus Daviesbacteria bacterium RIFCSPHIGHO2_02_FULL_43_12</name>
    <dbReference type="NCBI Taxonomy" id="1797776"/>
    <lineage>
        <taxon>Bacteria</taxon>
        <taxon>Candidatus Daviesiibacteriota</taxon>
    </lineage>
</organism>
<evidence type="ECO:0000256" key="4">
    <source>
        <dbReference type="ARBA" id="ARBA00022960"/>
    </source>
</evidence>
<evidence type="ECO:0000256" key="6">
    <source>
        <dbReference type="ARBA" id="ARBA00023316"/>
    </source>
</evidence>
<protein>
    <recommendedName>
        <fullName evidence="11">Peptidase S11 D-alanyl-D-alanine carboxypeptidase A N-terminal domain-containing protein</fullName>
    </recommendedName>
</protein>
<keyword evidence="6" id="KW-0961">Cell wall biogenesis/degradation</keyword>
<evidence type="ECO:0000256" key="7">
    <source>
        <dbReference type="PIRSR" id="PIRSR618044-1"/>
    </source>
</evidence>
<keyword evidence="10" id="KW-1133">Transmembrane helix</keyword>
<gene>
    <name evidence="12" type="ORF">A3D25_03730</name>
</gene>
<dbReference type="SUPFAM" id="SSF56601">
    <property type="entry name" value="beta-lactamase/transpeptidase-like"/>
    <property type="match status" value="1"/>
</dbReference>
<evidence type="ECO:0000313" key="12">
    <source>
        <dbReference type="EMBL" id="OGE39892.1"/>
    </source>
</evidence>
<dbReference type="Pfam" id="PF00768">
    <property type="entry name" value="Peptidase_S11"/>
    <property type="match status" value="1"/>
</dbReference>
<feature type="transmembrane region" description="Helical" evidence="10">
    <location>
        <begin position="12"/>
        <end position="37"/>
    </location>
</feature>
<keyword evidence="10" id="KW-0812">Transmembrane</keyword>
<evidence type="ECO:0000256" key="8">
    <source>
        <dbReference type="PIRSR" id="PIRSR618044-2"/>
    </source>
</evidence>
<feature type="binding site" evidence="8">
    <location>
        <position position="275"/>
    </location>
    <ligand>
        <name>substrate</name>
    </ligand>
</feature>
<dbReference type="GO" id="GO:0008360">
    <property type="term" value="P:regulation of cell shape"/>
    <property type="evidence" value="ECO:0007669"/>
    <property type="project" value="UniProtKB-KW"/>
</dbReference>
<dbReference type="PANTHER" id="PTHR21581">
    <property type="entry name" value="D-ALANYL-D-ALANINE CARBOXYPEPTIDASE"/>
    <property type="match status" value="1"/>
</dbReference>
<evidence type="ECO:0000256" key="3">
    <source>
        <dbReference type="ARBA" id="ARBA00022801"/>
    </source>
</evidence>
<comment type="caution">
    <text evidence="12">The sequence shown here is derived from an EMBL/GenBank/DDBJ whole genome shotgun (WGS) entry which is preliminary data.</text>
</comment>
<keyword evidence="2" id="KW-0732">Signal</keyword>